<dbReference type="EMBL" id="CP018632">
    <property type="protein sequence ID" value="ASJ74963.1"/>
    <property type="molecule type" value="Genomic_DNA"/>
</dbReference>
<dbReference type="KEGG" id="gai:IMCC3135_24480"/>
<evidence type="ECO:0000256" key="1">
    <source>
        <dbReference type="SAM" id="SignalP"/>
    </source>
</evidence>
<evidence type="ECO:0008006" key="4">
    <source>
        <dbReference type="Google" id="ProtNLM"/>
    </source>
</evidence>
<sequence>MNRRISLLFLLANVSVVFAQPLYKWVEQDGTITFSPTPPTGGTNFEKIDVVNPASSSPVLEAAPTAAAQSATPPPIPAPAKAMPRMEYAPGNPRDLPEAISRSPATTAVQPVTSGIAVTRQLGATAVDADTDQSASTNAATYKQSRCQDLKKRVTSLERRMKSRLSPEDMDNTVIYMARYQRSHDQYCSQ</sequence>
<dbReference type="RefSeq" id="WP_205737699.1">
    <property type="nucleotide sequence ID" value="NZ_CP018632.1"/>
</dbReference>
<feature type="signal peptide" evidence="1">
    <location>
        <begin position="1"/>
        <end position="19"/>
    </location>
</feature>
<proteinExistence type="predicted"/>
<reference evidence="2 3" key="1">
    <citation type="submission" date="2016-12" db="EMBL/GenBank/DDBJ databases">
        <authorList>
            <person name="Song W.-J."/>
            <person name="Kurnit D.M."/>
        </authorList>
    </citation>
    <scope>NUCLEOTIDE SEQUENCE [LARGE SCALE GENOMIC DNA]</scope>
    <source>
        <strain evidence="2 3">IMCC3135</strain>
    </source>
</reference>
<dbReference type="Proteomes" id="UP000250079">
    <property type="component" value="Chromosome"/>
</dbReference>
<keyword evidence="3" id="KW-1185">Reference proteome</keyword>
<evidence type="ECO:0000313" key="2">
    <source>
        <dbReference type="EMBL" id="ASJ74963.1"/>
    </source>
</evidence>
<feature type="chain" id="PRO_5016461619" description="DUF4124 domain-containing protein" evidence="1">
    <location>
        <begin position="20"/>
        <end position="190"/>
    </location>
</feature>
<keyword evidence="1" id="KW-0732">Signal</keyword>
<dbReference type="AlphaFoldDB" id="A0A2Z2NUN5"/>
<protein>
    <recommendedName>
        <fullName evidence="4">DUF4124 domain-containing protein</fullName>
    </recommendedName>
</protein>
<accession>A0A2Z2NUN5</accession>
<name>A0A2Z2NUN5_9GAMM</name>
<gene>
    <name evidence="2" type="ORF">IMCC3135_24480</name>
</gene>
<organism evidence="2 3">
    <name type="scientific">Granulosicoccus antarcticus IMCC3135</name>
    <dbReference type="NCBI Taxonomy" id="1192854"/>
    <lineage>
        <taxon>Bacteria</taxon>
        <taxon>Pseudomonadati</taxon>
        <taxon>Pseudomonadota</taxon>
        <taxon>Gammaproteobacteria</taxon>
        <taxon>Chromatiales</taxon>
        <taxon>Granulosicoccaceae</taxon>
        <taxon>Granulosicoccus</taxon>
    </lineage>
</organism>
<evidence type="ECO:0000313" key="3">
    <source>
        <dbReference type="Proteomes" id="UP000250079"/>
    </source>
</evidence>